<proteinExistence type="inferred from homology"/>
<dbReference type="InterPro" id="IPR036388">
    <property type="entry name" value="WH-like_DNA-bd_sf"/>
</dbReference>
<feature type="domain" description="HTH lysR-type" evidence="5">
    <location>
        <begin position="5"/>
        <end position="62"/>
    </location>
</feature>
<dbReference type="GO" id="GO:0003700">
    <property type="term" value="F:DNA-binding transcription factor activity"/>
    <property type="evidence" value="ECO:0007669"/>
    <property type="project" value="InterPro"/>
</dbReference>
<dbReference type="InterPro" id="IPR036390">
    <property type="entry name" value="WH_DNA-bd_sf"/>
</dbReference>
<evidence type="ECO:0000256" key="4">
    <source>
        <dbReference type="ARBA" id="ARBA00023163"/>
    </source>
</evidence>
<dbReference type="PROSITE" id="PS50931">
    <property type="entry name" value="HTH_LYSR"/>
    <property type="match status" value="1"/>
</dbReference>
<dbReference type="GO" id="GO:0003677">
    <property type="term" value="F:DNA binding"/>
    <property type="evidence" value="ECO:0007669"/>
    <property type="project" value="UniProtKB-KW"/>
</dbReference>
<dbReference type="SUPFAM" id="SSF53850">
    <property type="entry name" value="Periplasmic binding protein-like II"/>
    <property type="match status" value="1"/>
</dbReference>
<dbReference type="FunFam" id="1.10.10.10:FF:000001">
    <property type="entry name" value="LysR family transcriptional regulator"/>
    <property type="match status" value="1"/>
</dbReference>
<dbReference type="RefSeq" id="WP_087010701.1">
    <property type="nucleotide sequence ID" value="NZ_FUUY01000001.1"/>
</dbReference>
<dbReference type="InterPro" id="IPR005119">
    <property type="entry name" value="LysR_subst-bd"/>
</dbReference>
<reference evidence="6 7" key="1">
    <citation type="submission" date="2017-02" db="EMBL/GenBank/DDBJ databases">
        <authorList>
            <person name="Peterson S.W."/>
        </authorList>
    </citation>
    <scope>NUCLEOTIDE SEQUENCE [LARGE SCALE GENOMIC DNA]</scope>
    <source>
        <strain evidence="6">C6</strain>
    </source>
</reference>
<keyword evidence="4" id="KW-0804">Transcription</keyword>
<protein>
    <submittedName>
        <fullName evidence="6">HTH-type transcriptional regulator GbpR</fullName>
    </submittedName>
</protein>
<dbReference type="Pfam" id="PF00126">
    <property type="entry name" value="HTH_1"/>
    <property type="match status" value="1"/>
</dbReference>
<keyword evidence="3" id="KW-0238">DNA-binding</keyword>
<evidence type="ECO:0000256" key="3">
    <source>
        <dbReference type="ARBA" id="ARBA00023125"/>
    </source>
</evidence>
<dbReference type="InterPro" id="IPR000847">
    <property type="entry name" value="LysR_HTH_N"/>
</dbReference>
<accession>A0A1R7Q8U2</accession>
<name>A0A1R7Q8U2_ACIJO</name>
<dbReference type="Proteomes" id="UP000196240">
    <property type="component" value="Unassembled WGS sequence"/>
</dbReference>
<evidence type="ECO:0000256" key="2">
    <source>
        <dbReference type="ARBA" id="ARBA00023015"/>
    </source>
</evidence>
<gene>
    <name evidence="6" type="primary">gbpR</name>
    <name evidence="6" type="ORF">ACNJC6_00286</name>
</gene>
<evidence type="ECO:0000313" key="7">
    <source>
        <dbReference type="Proteomes" id="UP000196240"/>
    </source>
</evidence>
<dbReference type="Gene3D" id="1.10.10.10">
    <property type="entry name" value="Winged helix-like DNA-binding domain superfamily/Winged helix DNA-binding domain"/>
    <property type="match status" value="1"/>
</dbReference>
<evidence type="ECO:0000259" key="5">
    <source>
        <dbReference type="PROSITE" id="PS50931"/>
    </source>
</evidence>
<dbReference type="AlphaFoldDB" id="A0A1R7Q8U2"/>
<organism evidence="6 7">
    <name type="scientific">Acinetobacter johnsonii</name>
    <dbReference type="NCBI Taxonomy" id="40214"/>
    <lineage>
        <taxon>Bacteria</taxon>
        <taxon>Pseudomonadati</taxon>
        <taxon>Pseudomonadota</taxon>
        <taxon>Gammaproteobacteria</taxon>
        <taxon>Moraxellales</taxon>
        <taxon>Moraxellaceae</taxon>
        <taxon>Acinetobacter</taxon>
    </lineage>
</organism>
<dbReference type="EMBL" id="FUUY01000001">
    <property type="protein sequence ID" value="SJX20689.1"/>
    <property type="molecule type" value="Genomic_DNA"/>
</dbReference>
<comment type="similarity">
    <text evidence="1">Belongs to the LysR transcriptional regulatory family.</text>
</comment>
<dbReference type="Pfam" id="PF03466">
    <property type="entry name" value="LysR_substrate"/>
    <property type="match status" value="1"/>
</dbReference>
<dbReference type="GO" id="GO:0005829">
    <property type="term" value="C:cytosol"/>
    <property type="evidence" value="ECO:0007669"/>
    <property type="project" value="TreeGrafter"/>
</dbReference>
<dbReference type="PANTHER" id="PTHR30419">
    <property type="entry name" value="HTH-TYPE TRANSCRIPTIONAL REGULATOR YBHD"/>
    <property type="match status" value="1"/>
</dbReference>
<dbReference type="PANTHER" id="PTHR30419:SF30">
    <property type="entry name" value="LYSR FAMILY TRANSCRIPTIONAL REGULATOR"/>
    <property type="match status" value="1"/>
</dbReference>
<dbReference type="InterPro" id="IPR050950">
    <property type="entry name" value="HTH-type_LysR_regulators"/>
</dbReference>
<sequence>MRASINLKHLRHLELLAEELNFSRAAERANLSQTAFSRSIQALETEFGLRLFDRDTRSVRPTPAGRYLIARAHTLLGRARDLADDIYYLSQAERGELNFGISLLAIDGPLRNALIDLKKQCPHLKLHIEASQTPNLQTHLEQERIEFFIAYPGDLKEDERFELTWLPSEPCSMYCRPEHPLLQQRTPPSPMQIPDYPWSAVTIDKSLSPRIRSILGMKPNQALPIGLTCDNLQILHDTTLHSNNILFTWKSWIDSNSELVNIGTFLQPQLPTTAMNIECAIVQLADRSLSPPAQRLMDLILMHARIDS</sequence>
<keyword evidence="2" id="KW-0805">Transcription regulation</keyword>
<dbReference type="SUPFAM" id="SSF46785">
    <property type="entry name" value="Winged helix' DNA-binding domain"/>
    <property type="match status" value="1"/>
</dbReference>
<dbReference type="PRINTS" id="PR00039">
    <property type="entry name" value="HTHLYSR"/>
</dbReference>
<dbReference type="Gene3D" id="3.40.190.10">
    <property type="entry name" value="Periplasmic binding protein-like II"/>
    <property type="match status" value="2"/>
</dbReference>
<evidence type="ECO:0000256" key="1">
    <source>
        <dbReference type="ARBA" id="ARBA00009437"/>
    </source>
</evidence>
<evidence type="ECO:0000313" key="6">
    <source>
        <dbReference type="EMBL" id="SJX20689.1"/>
    </source>
</evidence>